<name>A0A0F9FV40_9ZZZZ</name>
<accession>A0A0F9FV40</accession>
<reference evidence="1" key="1">
    <citation type="journal article" date="2015" name="Nature">
        <title>Complex archaea that bridge the gap between prokaryotes and eukaryotes.</title>
        <authorList>
            <person name="Spang A."/>
            <person name="Saw J.H."/>
            <person name="Jorgensen S.L."/>
            <person name="Zaremba-Niedzwiedzka K."/>
            <person name="Martijn J."/>
            <person name="Lind A.E."/>
            <person name="van Eijk R."/>
            <person name="Schleper C."/>
            <person name="Guy L."/>
            <person name="Ettema T.J."/>
        </authorList>
    </citation>
    <scope>NUCLEOTIDE SEQUENCE</scope>
</reference>
<dbReference type="InterPro" id="IPR027417">
    <property type="entry name" value="P-loop_NTPase"/>
</dbReference>
<dbReference type="AlphaFoldDB" id="A0A0F9FV40"/>
<organism evidence="1">
    <name type="scientific">marine sediment metagenome</name>
    <dbReference type="NCBI Taxonomy" id="412755"/>
    <lineage>
        <taxon>unclassified sequences</taxon>
        <taxon>metagenomes</taxon>
        <taxon>ecological metagenomes</taxon>
    </lineage>
</organism>
<evidence type="ECO:0000313" key="1">
    <source>
        <dbReference type="EMBL" id="KKL61210.1"/>
    </source>
</evidence>
<feature type="non-terminal residue" evidence="1">
    <location>
        <position position="288"/>
    </location>
</feature>
<proteinExistence type="predicted"/>
<dbReference type="EMBL" id="LAZR01028888">
    <property type="protein sequence ID" value="KKL61210.1"/>
    <property type="molecule type" value="Genomic_DNA"/>
</dbReference>
<comment type="caution">
    <text evidence="1">The sequence shown here is derived from an EMBL/GenBank/DDBJ whole genome shotgun (WGS) entry which is preliminary data.</text>
</comment>
<protein>
    <submittedName>
        <fullName evidence="1">Uncharacterized protein</fullName>
    </submittedName>
</protein>
<sequence>MEDLSNPLTYIPKYFKVINKGDESGQASLVPMQLWRVQKHYIENQTRRNVVLKPRQVGMSTGILADNSHALFTIPYQRQTIITHDSETSEFLFSNVQRFYNNLPPKNRPVSDWKSGTRMRFPILDSYIYIDSAKSDSIGVGHTLNRAHLSEVAKWPEKKGRQLFADITQTVPMTGIITAESTPMGRFGLFPEIYHDAKRGINGFKAFFYPWWWDENYIADEKFMTDEIGEITASILMQSTASYLKEEKALAERMELSPKQLAFRRMKIGELKLLFFQEYPENDIDCWM</sequence>
<dbReference type="Gene3D" id="3.40.50.300">
    <property type="entry name" value="P-loop containing nucleotide triphosphate hydrolases"/>
    <property type="match status" value="1"/>
</dbReference>
<gene>
    <name evidence="1" type="ORF">LCGC14_2197560</name>
</gene>